<sequence length="181" mass="18117">MVCLSTLCLIFSTISLSVFQVFPQTPVPPPPCVQTCSQTAAQTAGCSATDVSCICSSDAFANSVTSCLVDQCTTADAEAGATYLDNLCSGVSSPSPTLSASSTIGSTPTSVNTVLSSLGPMNPAKQSTTAPTTTIAPSTTGSTASVVSPTSKANDSVNVRTCGLFSGIGFVLALAFSFFAL</sequence>
<evidence type="ECO:0000313" key="2">
    <source>
        <dbReference type="Proteomes" id="UP001207468"/>
    </source>
</evidence>
<keyword evidence="2" id="KW-1185">Reference proteome</keyword>
<proteinExistence type="predicted"/>
<organism evidence="1 2">
    <name type="scientific">Russula earlei</name>
    <dbReference type="NCBI Taxonomy" id="71964"/>
    <lineage>
        <taxon>Eukaryota</taxon>
        <taxon>Fungi</taxon>
        <taxon>Dikarya</taxon>
        <taxon>Basidiomycota</taxon>
        <taxon>Agaricomycotina</taxon>
        <taxon>Agaricomycetes</taxon>
        <taxon>Russulales</taxon>
        <taxon>Russulaceae</taxon>
        <taxon>Russula</taxon>
    </lineage>
</organism>
<name>A0ACC0U332_9AGAM</name>
<comment type="caution">
    <text evidence="1">The sequence shown here is derived from an EMBL/GenBank/DDBJ whole genome shotgun (WGS) entry which is preliminary data.</text>
</comment>
<dbReference type="Proteomes" id="UP001207468">
    <property type="component" value="Unassembled WGS sequence"/>
</dbReference>
<reference evidence="1" key="1">
    <citation type="submission" date="2021-03" db="EMBL/GenBank/DDBJ databases">
        <title>Evolutionary priming and transition to the ectomycorrhizal habit in an iconic lineage of mushroom-forming fungi: is preadaptation a requirement?</title>
        <authorList>
            <consortium name="DOE Joint Genome Institute"/>
            <person name="Looney B.P."/>
            <person name="Miyauchi S."/>
            <person name="Morin E."/>
            <person name="Drula E."/>
            <person name="Courty P.E."/>
            <person name="Chicoki N."/>
            <person name="Fauchery L."/>
            <person name="Kohler A."/>
            <person name="Kuo A."/>
            <person name="LaButti K."/>
            <person name="Pangilinan J."/>
            <person name="Lipzen A."/>
            <person name="Riley R."/>
            <person name="Andreopoulos W."/>
            <person name="He G."/>
            <person name="Johnson J."/>
            <person name="Barry K.W."/>
            <person name="Grigoriev I.V."/>
            <person name="Nagy L."/>
            <person name="Hibbett D."/>
            <person name="Henrissat B."/>
            <person name="Matheny P.B."/>
            <person name="Labbe J."/>
            <person name="Martin A.F."/>
        </authorList>
    </citation>
    <scope>NUCLEOTIDE SEQUENCE</scope>
    <source>
        <strain evidence="1">BPL698</strain>
    </source>
</reference>
<dbReference type="EMBL" id="JAGFNK010000189">
    <property type="protein sequence ID" value="KAI9460346.1"/>
    <property type="molecule type" value="Genomic_DNA"/>
</dbReference>
<accession>A0ACC0U332</accession>
<evidence type="ECO:0000313" key="1">
    <source>
        <dbReference type="EMBL" id="KAI9460346.1"/>
    </source>
</evidence>
<protein>
    <submittedName>
        <fullName evidence="1">Uncharacterized protein</fullName>
    </submittedName>
</protein>
<gene>
    <name evidence="1" type="ORF">F5148DRAFT_1217017</name>
</gene>